<dbReference type="Proteomes" id="UP000199377">
    <property type="component" value="Unassembled WGS sequence"/>
</dbReference>
<protein>
    <submittedName>
        <fullName evidence="1">Arylsulfotransferase (ASST)</fullName>
    </submittedName>
</protein>
<dbReference type="GO" id="GO:0016740">
    <property type="term" value="F:transferase activity"/>
    <property type="evidence" value="ECO:0007669"/>
    <property type="project" value="UniProtKB-KW"/>
</dbReference>
<dbReference type="RefSeq" id="WP_245779023.1">
    <property type="nucleotide sequence ID" value="NZ_FOQH01000001.1"/>
</dbReference>
<keyword evidence="2" id="KW-1185">Reference proteome</keyword>
<evidence type="ECO:0000313" key="2">
    <source>
        <dbReference type="Proteomes" id="UP000199377"/>
    </source>
</evidence>
<dbReference type="Gene3D" id="2.130.10.10">
    <property type="entry name" value="YVTN repeat-like/Quinoprotein amine dehydrogenase"/>
    <property type="match status" value="1"/>
</dbReference>
<gene>
    <name evidence="1" type="ORF">SAMN05216258_101571</name>
</gene>
<dbReference type="EMBL" id="FOQH01000001">
    <property type="protein sequence ID" value="SFH69375.1"/>
    <property type="molecule type" value="Genomic_DNA"/>
</dbReference>
<keyword evidence="1" id="KW-0808">Transferase</keyword>
<dbReference type="SUPFAM" id="SSF63829">
    <property type="entry name" value="Calcium-dependent phosphotriesterase"/>
    <property type="match status" value="1"/>
</dbReference>
<dbReference type="PANTHER" id="PTHR35340">
    <property type="entry name" value="PQQ ENZYME REPEAT PROTEIN-RELATED"/>
    <property type="match status" value="1"/>
</dbReference>
<name>A0A1I3C463_9RHOB</name>
<dbReference type="InterPro" id="IPR039535">
    <property type="entry name" value="ASST-like"/>
</dbReference>
<evidence type="ECO:0000313" key="1">
    <source>
        <dbReference type="EMBL" id="SFH69375.1"/>
    </source>
</evidence>
<dbReference type="AlphaFoldDB" id="A0A1I3C463"/>
<accession>A0A1I3C463</accession>
<reference evidence="1 2" key="1">
    <citation type="submission" date="2016-10" db="EMBL/GenBank/DDBJ databases">
        <authorList>
            <person name="de Groot N.N."/>
        </authorList>
    </citation>
    <scope>NUCLEOTIDE SEQUENCE [LARGE SCALE GENOMIC DNA]</scope>
    <source>
        <strain evidence="1 2">CGMCC 1.11030</strain>
    </source>
</reference>
<dbReference type="STRING" id="1114924.SAMN05216258_101571"/>
<dbReference type="PANTHER" id="PTHR35340:SF5">
    <property type="entry name" value="ASST-DOMAIN-CONTAINING PROTEIN"/>
    <property type="match status" value="1"/>
</dbReference>
<proteinExistence type="predicted"/>
<dbReference type="InterPro" id="IPR015943">
    <property type="entry name" value="WD40/YVTN_repeat-like_dom_sf"/>
</dbReference>
<dbReference type="Pfam" id="PF14269">
    <property type="entry name" value="Arylsulfotran_2"/>
    <property type="match status" value="1"/>
</dbReference>
<organism evidence="1 2">
    <name type="scientific">Albimonas pacifica</name>
    <dbReference type="NCBI Taxonomy" id="1114924"/>
    <lineage>
        <taxon>Bacteria</taxon>
        <taxon>Pseudomonadati</taxon>
        <taxon>Pseudomonadota</taxon>
        <taxon>Alphaproteobacteria</taxon>
        <taxon>Rhodobacterales</taxon>
        <taxon>Paracoccaceae</taxon>
        <taxon>Albimonas</taxon>
    </lineage>
</organism>
<dbReference type="InterPro" id="IPR053143">
    <property type="entry name" value="Arylsulfate_ST"/>
</dbReference>
<sequence>MKLVDEEGREAHRWQLPVRPGRHAVLLANGNLGYNGSCQDGPVLYPIWPLWRGGDFMEVAPDGEIVRRHVDPAHHHDAQWLANGDILYTAAHPLPAEMVRRLGGEAGARVYGDVVRQVNRDGETVWEWKSWEHLRPEDFPTQPVFDLQHWPMINGLWDARDGLVLMSLRTTSGVIAVRRDTGAVAWVIGQDVLAQQHTPVQLDDGAVLVFDNGTMRPGVSSHFSRVIEVDPATNAIVWEYRDPDAPSFFSPYMGGAQRLSNGNTFITESSTGRLFEVTPAGEVVWEFIIPEFGPYPEPGMDRMIGGHHNSVFRAYRYAREDVSWL</sequence>